<reference evidence="1" key="1">
    <citation type="submission" date="2020-10" db="EMBL/GenBank/DDBJ databases">
        <authorList>
            <person name="Hahn C.J."/>
            <person name="Laso-Perez R."/>
            <person name="Vulcano F."/>
            <person name="Vaziourakis K.-M."/>
            <person name="Stokke R."/>
            <person name="Steen I.H."/>
            <person name="Teske A."/>
            <person name="Boetius A."/>
            <person name="Liebeke M."/>
            <person name="Amann R."/>
            <person name="Knittel K."/>
        </authorList>
    </citation>
    <scope>NUCLEOTIDE SEQUENCE</scope>
    <source>
        <strain evidence="1">Gfbio:e3339647-f889-4370-9287-4fb5cb688e4c:AG392O15_GoMArc1</strain>
    </source>
</reference>
<accession>A0A811TGU5</accession>
<dbReference type="Proteomes" id="UP000610373">
    <property type="component" value="Unassembled WGS sequence"/>
</dbReference>
<comment type="caution">
    <text evidence="1">The sequence shown here is derived from an EMBL/GenBank/DDBJ whole genome shotgun (WGS) entry which is preliminary data.</text>
</comment>
<dbReference type="AlphaFoldDB" id="A0A811TGU5"/>
<dbReference type="EMBL" id="CAJHIO010000039">
    <property type="protein sequence ID" value="CAD6493727.1"/>
    <property type="molecule type" value="Genomic_DNA"/>
</dbReference>
<name>A0A811TGU5_9EURY</name>
<evidence type="ECO:0000313" key="2">
    <source>
        <dbReference type="Proteomes" id="UP000610373"/>
    </source>
</evidence>
<proteinExistence type="predicted"/>
<organism evidence="1 2">
    <name type="scientific">Candidatus Argoarchaeum ethanivorans</name>
    <dbReference type="NCBI Taxonomy" id="2608793"/>
    <lineage>
        <taxon>Archaea</taxon>
        <taxon>Methanobacteriati</taxon>
        <taxon>Methanobacteriota</taxon>
        <taxon>Stenosarchaea group</taxon>
        <taxon>Methanomicrobia</taxon>
        <taxon>Methanosarcinales</taxon>
        <taxon>Methanosarcinales incertae sedis</taxon>
        <taxon>GOM Arc I cluster</taxon>
        <taxon>Candidatus Argoarchaeum</taxon>
    </lineage>
</organism>
<gene>
    <name evidence="1" type="ORF">CHKLHMKO_00526</name>
</gene>
<protein>
    <submittedName>
        <fullName evidence="1">Uncharacterized protein</fullName>
    </submittedName>
</protein>
<sequence>MGTVQFLDHKLQFVGTQIIVGPPKVVNAIVKMLYTGNTDDDAARGWFVLQPDTRVYLDRHNNNYATANHDPSNGPIRTSYVEYSNGKFIIGKELRQGDTFYVNAVRYDVPAIEVLDTDDDKSADSFKFITLRTKLPKGTGYVQDESVVSSQDIDTISPVEIIPILPPFNDEHDMIDDVDIPLWTNATAERYWTMQNPPNETVGNFDAFLEVEDRLDTDSDDNWIAYDVSERIIEGVNATKIFYIDETIEKRLSTNLLEKLNEMSGDPVYENWKMLDVQTLPDQYTEFILPEMPDYYTVPREDGDDWPVDLDGDYLITTSLIAPVAAGDLYDNKTRGIIPAVPGELRVAFSYDPVDGLNGTDVYVNNYPNDVNTVRIYGLGNASMSAPDVYDNWEQPFNPAVIRKDSITFDPAILERNPSYSMSAQNENCDLKEYLRAWYVPEFDFFGEHCNGDTEPAIVTETTYMLIDSQDKKPWHGEAGTTWFAFPIVADPAKPQIGLDSFENPGLGAMSAMENLVQLIYVNGSVADLEASPLNKTTNGTIRIEKTYILDVGDEIQFIDHKLRFEGYDVSEFNNIDVWYAGNKNDAENALVNNITLPTNTTFFDRHNNQYRYPDNTAKHANPYLRTWYARFNAPLSDGRAMITVGKELHQGDIFYVDGVRYEIPAIEVLDWNGTVSDGAEKFKFITLRTPYPKYISGDEDMLDECADGGSRGTSSQYIVKIHSCNPIPVLPPLNMEHAIVDDTDVVLWQPLQHLNMWPYGDPKDPTNYFKFGERYLTMKRPGLSGSPSDIEAMAKWIAWAWYFRVIPIDTDNDIIGYDTCEDWAIPKDPEFWDSEIAYAAWMVTFLNEGIPGIGPISEIPMPELQEHWIANDVNERIIGPIEPLEFCWKSEDVEPRYSTNLLEILTESNIGTPDIKENWTKYDIQTLPDEYTEFKLPVIPSLNPICYVGGDIRVDFEPDIRDYPGSYLITTSFIAPNAKGDLNLNQTYSGFYDVANRSRFAFTYNASDGTGIYMNENVTIPIPPEGDSFVIVLDQGANYVSLPIMPSSKDPKAIFGPEVNVWGYDAGTGVWAPTSAVAKGKGYYAYAPKPKTVTVYGTGVSLPAWSDIETANPWTSGWNLVGTGNTSVDVPPSGVQILRYSKAMHDFLPVPPSDKLEPGAGYWAFK</sequence>
<evidence type="ECO:0000313" key="1">
    <source>
        <dbReference type="EMBL" id="CAD6493727.1"/>
    </source>
</evidence>